<protein>
    <submittedName>
        <fullName evidence="2">Uncharacterized protein</fullName>
    </submittedName>
</protein>
<feature type="region of interest" description="Disordered" evidence="1">
    <location>
        <begin position="75"/>
        <end position="101"/>
    </location>
</feature>
<dbReference type="EMBL" id="BPLR01010815">
    <property type="protein sequence ID" value="GIY42198.1"/>
    <property type="molecule type" value="Genomic_DNA"/>
</dbReference>
<evidence type="ECO:0000256" key="1">
    <source>
        <dbReference type="SAM" id="MobiDB-lite"/>
    </source>
</evidence>
<feature type="compositionally biased region" description="Basic and acidic residues" evidence="1">
    <location>
        <begin position="1"/>
        <end position="31"/>
    </location>
</feature>
<name>A0AAV4TE00_CAEEX</name>
<feature type="region of interest" description="Disordered" evidence="1">
    <location>
        <begin position="1"/>
        <end position="35"/>
    </location>
</feature>
<evidence type="ECO:0000313" key="2">
    <source>
        <dbReference type="EMBL" id="GIY42198.1"/>
    </source>
</evidence>
<proteinExistence type="predicted"/>
<organism evidence="2 3">
    <name type="scientific">Caerostris extrusa</name>
    <name type="common">Bark spider</name>
    <name type="synonym">Caerostris bankana</name>
    <dbReference type="NCBI Taxonomy" id="172846"/>
    <lineage>
        <taxon>Eukaryota</taxon>
        <taxon>Metazoa</taxon>
        <taxon>Ecdysozoa</taxon>
        <taxon>Arthropoda</taxon>
        <taxon>Chelicerata</taxon>
        <taxon>Arachnida</taxon>
        <taxon>Araneae</taxon>
        <taxon>Araneomorphae</taxon>
        <taxon>Entelegynae</taxon>
        <taxon>Araneoidea</taxon>
        <taxon>Araneidae</taxon>
        <taxon>Caerostris</taxon>
    </lineage>
</organism>
<reference evidence="2 3" key="1">
    <citation type="submission" date="2021-06" db="EMBL/GenBank/DDBJ databases">
        <title>Caerostris extrusa draft genome.</title>
        <authorList>
            <person name="Kono N."/>
            <person name="Arakawa K."/>
        </authorList>
    </citation>
    <scope>NUCLEOTIDE SEQUENCE [LARGE SCALE GENOMIC DNA]</scope>
</reference>
<sequence>MKRSIDKLRALNKERREGGVRPREPPKDPTRRCGRGWRLSAKLALEESFANGIPHGLMPNNSILPINGYTGSGAGGGGGWDDNTNTPTGGESLREGGRGGKVCQRSSVWATHGGFGGGGGGCASGGGGRRIQRPTFSSVVGIITGKGFGLNDHLAALF</sequence>
<dbReference type="Proteomes" id="UP001054945">
    <property type="component" value="Unassembled WGS sequence"/>
</dbReference>
<gene>
    <name evidence="2" type="ORF">CEXT_4641</name>
</gene>
<comment type="caution">
    <text evidence="2">The sequence shown here is derived from an EMBL/GenBank/DDBJ whole genome shotgun (WGS) entry which is preliminary data.</text>
</comment>
<feature type="compositionally biased region" description="Low complexity" evidence="1">
    <location>
        <begin position="81"/>
        <end position="91"/>
    </location>
</feature>
<accession>A0AAV4TE00</accession>
<keyword evidence="3" id="KW-1185">Reference proteome</keyword>
<evidence type="ECO:0000313" key="3">
    <source>
        <dbReference type="Proteomes" id="UP001054945"/>
    </source>
</evidence>
<dbReference type="AlphaFoldDB" id="A0AAV4TE00"/>